<evidence type="ECO:0000256" key="3">
    <source>
        <dbReference type="ARBA" id="ARBA00034301"/>
    </source>
</evidence>
<dbReference type="RefSeq" id="WP_326071612.1">
    <property type="nucleotide sequence ID" value="NZ_JARLKY010000018.1"/>
</dbReference>
<proteinExistence type="predicted"/>
<protein>
    <submittedName>
        <fullName evidence="6">MBL fold metallo-hydrolase</fullName>
    </submittedName>
</protein>
<dbReference type="EMBL" id="JARLKY010000018">
    <property type="protein sequence ID" value="MEC0227262.1"/>
    <property type="molecule type" value="Genomic_DNA"/>
</dbReference>
<feature type="domain" description="Metallo-beta-lactamase" evidence="5">
    <location>
        <begin position="20"/>
        <end position="215"/>
    </location>
</feature>
<keyword evidence="7" id="KW-1185">Reference proteome</keyword>
<dbReference type="PANTHER" id="PTHR43546:SF9">
    <property type="entry name" value="L-ASCORBATE-6-PHOSPHATE LACTONASE ULAG-RELATED"/>
    <property type="match status" value="1"/>
</dbReference>
<comment type="catalytic activity">
    <reaction evidence="4">
        <text>3',5'-cyclic UMP + H2O = UMP + H(+)</text>
        <dbReference type="Rhea" id="RHEA:70575"/>
        <dbReference type="ChEBI" id="CHEBI:15377"/>
        <dbReference type="ChEBI" id="CHEBI:15378"/>
        <dbReference type="ChEBI" id="CHEBI:57865"/>
        <dbReference type="ChEBI" id="CHEBI:184387"/>
    </reaction>
    <physiologicalReaction direction="left-to-right" evidence="4">
        <dbReference type="Rhea" id="RHEA:70576"/>
    </physiologicalReaction>
</comment>
<dbReference type="PANTHER" id="PTHR43546">
    <property type="entry name" value="UPF0173 METAL-DEPENDENT HYDROLASE MJ1163-RELATED"/>
    <property type="match status" value="1"/>
</dbReference>
<evidence type="ECO:0000256" key="1">
    <source>
        <dbReference type="ARBA" id="ARBA00022801"/>
    </source>
</evidence>
<comment type="function">
    <text evidence="3">Counteracts the endogenous Pycsar antiviral defense system. Phosphodiesterase that enables metal-dependent hydrolysis of host cyclic nucleotide Pycsar defense signals such as cCMP and cUMP.</text>
</comment>
<comment type="catalytic activity">
    <reaction evidence="2">
        <text>3',5'-cyclic CMP + H2O = CMP + H(+)</text>
        <dbReference type="Rhea" id="RHEA:72675"/>
        <dbReference type="ChEBI" id="CHEBI:15377"/>
        <dbReference type="ChEBI" id="CHEBI:15378"/>
        <dbReference type="ChEBI" id="CHEBI:58003"/>
        <dbReference type="ChEBI" id="CHEBI:60377"/>
    </reaction>
    <physiologicalReaction direction="left-to-right" evidence="2">
        <dbReference type="Rhea" id="RHEA:72676"/>
    </physiologicalReaction>
</comment>
<reference evidence="6 7" key="1">
    <citation type="submission" date="2023-03" db="EMBL/GenBank/DDBJ databases">
        <title>Bacillus Genome Sequencing.</title>
        <authorList>
            <person name="Dunlap C."/>
        </authorList>
    </citation>
    <scope>NUCLEOTIDE SEQUENCE [LARGE SCALE GENOMIC DNA]</scope>
    <source>
        <strain evidence="6 7">BD-533</strain>
    </source>
</reference>
<evidence type="ECO:0000256" key="2">
    <source>
        <dbReference type="ARBA" id="ARBA00034221"/>
    </source>
</evidence>
<dbReference type="Gene3D" id="3.60.15.10">
    <property type="entry name" value="Ribonuclease Z/Hydroxyacylglutathione hydrolase-like"/>
    <property type="match status" value="1"/>
</dbReference>
<dbReference type="InterPro" id="IPR050114">
    <property type="entry name" value="UPF0173_UPF0282_UlaG_hydrolase"/>
</dbReference>
<accession>A0ABU6G1W6</accession>
<dbReference type="SUPFAM" id="SSF56281">
    <property type="entry name" value="Metallo-hydrolase/oxidoreductase"/>
    <property type="match status" value="1"/>
</dbReference>
<dbReference type="InterPro" id="IPR001279">
    <property type="entry name" value="Metallo-B-lactamas"/>
</dbReference>
<name>A0ABU6G1W6_9BACL</name>
<dbReference type="Pfam" id="PF12706">
    <property type="entry name" value="Lactamase_B_2"/>
    <property type="match status" value="1"/>
</dbReference>
<organism evidence="6 7">
    <name type="scientific">Paenibacillus alba</name>
    <dbReference type="NCBI Taxonomy" id="1197127"/>
    <lineage>
        <taxon>Bacteria</taxon>
        <taxon>Bacillati</taxon>
        <taxon>Bacillota</taxon>
        <taxon>Bacilli</taxon>
        <taxon>Bacillales</taxon>
        <taxon>Paenibacillaceae</taxon>
        <taxon>Paenibacillus</taxon>
    </lineage>
</organism>
<gene>
    <name evidence="6" type="ORF">P4I72_09010</name>
</gene>
<dbReference type="Proteomes" id="UP001338137">
    <property type="component" value="Unassembled WGS sequence"/>
</dbReference>
<sequence length="250" mass="27695">MKLRLIRHATLWLNYAGVQFLIDPMFSDQGINPPINNTTNERRNPLVSLPISSEEMLALSPDAIIVTHLHPDHWDAAAKEALNKETTLFCQPGNDSEFTASGFNNVQVIHESHTFKGITITRTSGQHGTGEIGQLMGAVSGFVFQAQDQPTVYLAGDTIWCKEVQSALDKYQPDVTIVNAGGAQFAVGEPITMNASDVIQVCQYAPYTKVVAVHMDTINHCLVTREDLRNRLTDEKWIDHVAIPQDGEWV</sequence>
<evidence type="ECO:0000259" key="5">
    <source>
        <dbReference type="Pfam" id="PF12706"/>
    </source>
</evidence>
<comment type="caution">
    <text evidence="6">The sequence shown here is derived from an EMBL/GenBank/DDBJ whole genome shotgun (WGS) entry which is preliminary data.</text>
</comment>
<evidence type="ECO:0000256" key="4">
    <source>
        <dbReference type="ARBA" id="ARBA00048505"/>
    </source>
</evidence>
<keyword evidence="1" id="KW-0378">Hydrolase</keyword>
<evidence type="ECO:0000313" key="7">
    <source>
        <dbReference type="Proteomes" id="UP001338137"/>
    </source>
</evidence>
<dbReference type="InterPro" id="IPR036866">
    <property type="entry name" value="RibonucZ/Hydroxyglut_hydro"/>
</dbReference>
<evidence type="ECO:0000313" key="6">
    <source>
        <dbReference type="EMBL" id="MEC0227262.1"/>
    </source>
</evidence>